<dbReference type="InterPro" id="IPR001182">
    <property type="entry name" value="FtsW/RodA"/>
</dbReference>
<evidence type="ECO:0000313" key="8">
    <source>
        <dbReference type="Proteomes" id="UP000318834"/>
    </source>
</evidence>
<dbReference type="PANTHER" id="PTHR30474">
    <property type="entry name" value="CELL CYCLE PROTEIN"/>
    <property type="match status" value="1"/>
</dbReference>
<comment type="caution">
    <text evidence="7">The sequence shown here is derived from an EMBL/GenBank/DDBJ whole genome shotgun (WGS) entry which is preliminary data.</text>
</comment>
<keyword evidence="2 6" id="KW-0812">Transmembrane</keyword>
<dbReference type="GO" id="GO:0032153">
    <property type="term" value="C:cell division site"/>
    <property type="evidence" value="ECO:0007669"/>
    <property type="project" value="TreeGrafter"/>
</dbReference>
<dbReference type="AlphaFoldDB" id="A0A537J294"/>
<sequence>LAKLALIITLAKHLDGHKELTSWRAILPVLIQAAVPIALVIRQPDLGTSMVLAAIAAVMLFAGGAPLGALGAMGAGAAVVAPMAWRILHEYQRRRLLVFIDPGADPLGAGYALIQSKIAVGSGQVFGKGLLHGTQNLLHFIPEQHTDFVFTVIGEELGFVGAALMLGLFVLWLWRGMALAAQVAVGAVGMIAFHLFINVGMTVGLTPITGIPLPFISHGGSALVAMMGATGLLLNVGMRRKKILF</sequence>
<proteinExistence type="predicted"/>
<feature type="transmembrane region" description="Helical" evidence="6">
    <location>
        <begin position="181"/>
        <end position="203"/>
    </location>
</feature>
<keyword evidence="4 6" id="KW-1133">Transmembrane helix</keyword>
<evidence type="ECO:0000256" key="1">
    <source>
        <dbReference type="ARBA" id="ARBA00004141"/>
    </source>
</evidence>
<dbReference type="GO" id="GO:0051301">
    <property type="term" value="P:cell division"/>
    <property type="evidence" value="ECO:0007669"/>
    <property type="project" value="InterPro"/>
</dbReference>
<dbReference type="GO" id="GO:0005886">
    <property type="term" value="C:plasma membrane"/>
    <property type="evidence" value="ECO:0007669"/>
    <property type="project" value="TreeGrafter"/>
</dbReference>
<gene>
    <name evidence="7" type="ORF">E6H05_01250</name>
</gene>
<name>A0A537J294_9BACT</name>
<evidence type="ECO:0000256" key="3">
    <source>
        <dbReference type="ARBA" id="ARBA00022960"/>
    </source>
</evidence>
<feature type="non-terminal residue" evidence="7">
    <location>
        <position position="1"/>
    </location>
</feature>
<feature type="transmembrane region" description="Helical" evidence="6">
    <location>
        <begin position="157"/>
        <end position="174"/>
    </location>
</feature>
<feature type="transmembrane region" description="Helical" evidence="6">
    <location>
        <begin position="215"/>
        <end position="236"/>
    </location>
</feature>
<dbReference type="Proteomes" id="UP000318834">
    <property type="component" value="Unassembled WGS sequence"/>
</dbReference>
<feature type="transmembrane region" description="Helical" evidence="6">
    <location>
        <begin position="52"/>
        <end position="85"/>
    </location>
</feature>
<evidence type="ECO:0000256" key="5">
    <source>
        <dbReference type="ARBA" id="ARBA00023136"/>
    </source>
</evidence>
<evidence type="ECO:0000256" key="4">
    <source>
        <dbReference type="ARBA" id="ARBA00022989"/>
    </source>
</evidence>
<dbReference type="GO" id="GO:0008360">
    <property type="term" value="P:regulation of cell shape"/>
    <property type="evidence" value="ECO:0007669"/>
    <property type="project" value="UniProtKB-KW"/>
</dbReference>
<feature type="transmembrane region" description="Helical" evidence="6">
    <location>
        <begin position="20"/>
        <end position="40"/>
    </location>
</feature>
<evidence type="ECO:0000313" key="7">
    <source>
        <dbReference type="EMBL" id="TMI77156.1"/>
    </source>
</evidence>
<reference evidence="7 8" key="1">
    <citation type="journal article" date="2019" name="Nat. Microbiol.">
        <title>Mediterranean grassland soil C-N compound turnover is dependent on rainfall and depth, and is mediated by genomically divergent microorganisms.</title>
        <authorList>
            <person name="Diamond S."/>
            <person name="Andeer P.F."/>
            <person name="Li Z."/>
            <person name="Crits-Christoph A."/>
            <person name="Burstein D."/>
            <person name="Anantharaman K."/>
            <person name="Lane K.R."/>
            <person name="Thomas B.C."/>
            <person name="Pan C."/>
            <person name="Northen T.R."/>
            <person name="Banfield J.F."/>
        </authorList>
    </citation>
    <scope>NUCLEOTIDE SEQUENCE [LARGE SCALE GENOMIC DNA]</scope>
    <source>
        <strain evidence="7">NP_8</strain>
    </source>
</reference>
<dbReference type="EMBL" id="VBAP01000006">
    <property type="protein sequence ID" value="TMI77156.1"/>
    <property type="molecule type" value="Genomic_DNA"/>
</dbReference>
<evidence type="ECO:0000256" key="6">
    <source>
        <dbReference type="SAM" id="Phobius"/>
    </source>
</evidence>
<evidence type="ECO:0000256" key="2">
    <source>
        <dbReference type="ARBA" id="ARBA00022692"/>
    </source>
</evidence>
<accession>A0A537J294</accession>
<dbReference type="Pfam" id="PF01098">
    <property type="entry name" value="FTSW_RODA_SPOVE"/>
    <property type="match status" value="1"/>
</dbReference>
<dbReference type="GO" id="GO:0015648">
    <property type="term" value="F:lipid-linked peptidoglycan transporter activity"/>
    <property type="evidence" value="ECO:0007669"/>
    <property type="project" value="TreeGrafter"/>
</dbReference>
<keyword evidence="3" id="KW-0133">Cell shape</keyword>
<organism evidence="7 8">
    <name type="scientific">Candidatus Segetimicrobium genomatis</name>
    <dbReference type="NCBI Taxonomy" id="2569760"/>
    <lineage>
        <taxon>Bacteria</taxon>
        <taxon>Bacillati</taxon>
        <taxon>Candidatus Sysuimicrobiota</taxon>
        <taxon>Candidatus Sysuimicrobiia</taxon>
        <taxon>Candidatus Sysuimicrobiales</taxon>
        <taxon>Candidatus Segetimicrobiaceae</taxon>
        <taxon>Candidatus Segetimicrobium</taxon>
    </lineage>
</organism>
<keyword evidence="5 6" id="KW-0472">Membrane</keyword>
<protein>
    <submittedName>
        <fullName evidence="7">Rod shape-determining protein RodA</fullName>
    </submittedName>
</protein>
<comment type="subcellular location">
    <subcellularLocation>
        <location evidence="1">Membrane</location>
        <topology evidence="1">Multi-pass membrane protein</topology>
    </subcellularLocation>
</comment>